<feature type="domain" description="VIT" evidence="3">
    <location>
        <begin position="70"/>
        <end position="198"/>
    </location>
</feature>
<evidence type="ECO:0000259" key="3">
    <source>
        <dbReference type="PROSITE" id="PS51468"/>
    </source>
</evidence>
<protein>
    <submittedName>
        <fullName evidence="4">Vault protein inter-alpha-trypsin subunit</fullName>
    </submittedName>
</protein>
<feature type="transmembrane region" description="Helical" evidence="1">
    <location>
        <begin position="733"/>
        <end position="754"/>
    </location>
</feature>
<name>A0A081BCU9_9HYPH</name>
<comment type="caution">
    <text evidence="4">The sequence shown here is derived from an EMBL/GenBank/DDBJ whole genome shotgun (WGS) entry which is preliminary data.</text>
</comment>
<proteinExistence type="predicted"/>
<dbReference type="EMBL" id="BBIO01000012">
    <property type="protein sequence ID" value="GAK45867.1"/>
    <property type="molecule type" value="Genomic_DNA"/>
</dbReference>
<gene>
    <name evidence="4" type="ORF">M2A_2366</name>
</gene>
<keyword evidence="1" id="KW-0472">Membrane</keyword>
<dbReference type="STRING" id="1333998.M2A_2366"/>
<dbReference type="InterPro" id="IPR022440">
    <property type="entry name" value="CHP03788"/>
</dbReference>
<dbReference type="InterPro" id="IPR036465">
    <property type="entry name" value="vWFA_dom_sf"/>
</dbReference>
<evidence type="ECO:0000313" key="5">
    <source>
        <dbReference type="Proteomes" id="UP000028702"/>
    </source>
</evidence>
<reference evidence="4 5" key="1">
    <citation type="submission" date="2014-07" db="EMBL/GenBank/DDBJ databases">
        <title>Tepidicaulis marinum gen. nov., sp. nov., a novel marine bacterium denitrifying nitrate to nitrous oxide strictly under microaerobic conditions.</title>
        <authorList>
            <person name="Takeuchi M."/>
            <person name="Yamagishi T."/>
            <person name="Kamagata Y."/>
            <person name="Oshima K."/>
            <person name="Hattori M."/>
            <person name="Katayama T."/>
            <person name="Hanada S."/>
            <person name="Tamaki H."/>
            <person name="Marumo K."/>
            <person name="Maeda H."/>
            <person name="Nedachi M."/>
            <person name="Iwasaki W."/>
            <person name="Suwa Y."/>
            <person name="Sakata S."/>
        </authorList>
    </citation>
    <scope>NUCLEOTIDE SEQUENCE [LARGE SCALE GENOMIC DNA]</scope>
    <source>
        <strain evidence="4 5">MA2</strain>
    </source>
</reference>
<organism evidence="4 5">
    <name type="scientific">Tepidicaulis marinus</name>
    <dbReference type="NCBI Taxonomy" id="1333998"/>
    <lineage>
        <taxon>Bacteria</taxon>
        <taxon>Pseudomonadati</taxon>
        <taxon>Pseudomonadota</taxon>
        <taxon>Alphaproteobacteria</taxon>
        <taxon>Hyphomicrobiales</taxon>
        <taxon>Parvibaculaceae</taxon>
        <taxon>Tepidicaulis</taxon>
    </lineage>
</organism>
<dbReference type="eggNOG" id="COG2304">
    <property type="taxonomic scope" value="Bacteria"/>
</dbReference>
<feature type="transmembrane region" description="Helical" evidence="1">
    <location>
        <begin position="23"/>
        <end position="45"/>
    </location>
</feature>
<dbReference type="SUPFAM" id="SSF53300">
    <property type="entry name" value="vWA-like"/>
    <property type="match status" value="1"/>
</dbReference>
<accession>A0A081BCU9</accession>
<dbReference type="SMART" id="SM00327">
    <property type="entry name" value="VWA"/>
    <property type="match status" value="1"/>
</dbReference>
<dbReference type="PANTHER" id="PTHR45737:SF6">
    <property type="entry name" value="VON WILLEBRAND FACTOR A DOMAIN-CONTAINING PROTEIN 5A"/>
    <property type="match status" value="1"/>
</dbReference>
<dbReference type="Pfam" id="PF08487">
    <property type="entry name" value="VIT"/>
    <property type="match status" value="1"/>
</dbReference>
<dbReference type="Proteomes" id="UP000028702">
    <property type="component" value="Unassembled WGS sequence"/>
</dbReference>
<dbReference type="PANTHER" id="PTHR45737">
    <property type="entry name" value="VON WILLEBRAND FACTOR A DOMAIN-CONTAINING PROTEIN 5A"/>
    <property type="match status" value="1"/>
</dbReference>
<dbReference type="InterPro" id="IPR013694">
    <property type="entry name" value="VIT"/>
</dbReference>
<dbReference type="SMART" id="SM00609">
    <property type="entry name" value="VIT"/>
    <property type="match status" value="1"/>
</dbReference>
<evidence type="ECO:0000259" key="2">
    <source>
        <dbReference type="PROSITE" id="PS50234"/>
    </source>
</evidence>
<keyword evidence="1" id="KW-1133">Transmembrane helix</keyword>
<keyword evidence="5" id="KW-1185">Reference proteome</keyword>
<dbReference type="Pfam" id="PF13768">
    <property type="entry name" value="VWA_3"/>
    <property type="match status" value="1"/>
</dbReference>
<evidence type="ECO:0000313" key="4">
    <source>
        <dbReference type="EMBL" id="GAK45867.1"/>
    </source>
</evidence>
<dbReference type="NCBIfam" id="TIGR03788">
    <property type="entry name" value="marine_srt_targ"/>
    <property type="match status" value="1"/>
</dbReference>
<feature type="domain" description="VWFA" evidence="2">
    <location>
        <begin position="359"/>
        <end position="530"/>
    </location>
</feature>
<dbReference type="AlphaFoldDB" id="A0A081BCU9"/>
<evidence type="ECO:0000256" key="1">
    <source>
        <dbReference type="SAM" id="Phobius"/>
    </source>
</evidence>
<dbReference type="PROSITE" id="PS51468">
    <property type="entry name" value="VIT"/>
    <property type="match status" value="1"/>
</dbReference>
<dbReference type="InterPro" id="IPR002035">
    <property type="entry name" value="VWF_A"/>
</dbReference>
<sequence>MSGDTHMKHYPSSRLGWLSPAEVLRYGITGFAAFFLFLMLFAGAAGANTPQAESEGELRLVTPNDMTSGGLLLKTKEPGKYIQAPMVATDVDIDVAGPIARAKVTQRFENPSDGWVEGVYVFPLPEDSAVDSLRMLIGDRIIEGEIKKKEEARQIYEEAKEAGKRASLIEQQRPNIFTNSVANIGPGETIVVQIEYQQTVRQDENIFSLRFPTVVAPRYNPAPSVHLVDFQPGENGWGSVSDPVPDRGKITPPVAHPDTGKRNPLTLTLSLDAGFPLGDITSPHHEIALVREDESRAELTLSQGEVPADKDFELTWTPAKTDAPTAALFREELNGEDYVLMMLMPPQSKDASRKTPPREAIFVIDNSGSMAGASMPQAKASLELALQRLTPQDRFNVVRFNHTHETLFPQAVRADKENLDRALAFVRGLNAEGGTEMLGALQQALIAQPADSQYLRQVVFLTDGAVGNEEQLFNTISQQLGASRLFTVGIGSAPNSFFMSRAAEMGRGTFTHIGEPEQVKERMAQLFTKLENPALTDLTAVWPDGQEVEAWPNPLPDLYLGEPIILAARMADASGTFKLKGTFDGQPWELRLPLAKAAERPGVAKLWARKKIASLEAMRYAGGNWEKLDAAITDVALSHHLVSRLTSLVAVDKTPVRPAGEDVTRRDVPLNLPDGWDFEAVFGEQPSPVPMRDAKARSAMPMLAMAAAPVSAEAAEAKAGIALPQTATNAAGLMLSGGLLMLFAAACWMLAFFWRHLAARTQVPAHGRS</sequence>
<keyword evidence="1" id="KW-0812">Transmembrane</keyword>
<dbReference type="Gene3D" id="3.40.50.410">
    <property type="entry name" value="von Willebrand factor, type A domain"/>
    <property type="match status" value="1"/>
</dbReference>
<dbReference type="PROSITE" id="PS50234">
    <property type="entry name" value="VWFA"/>
    <property type="match status" value="1"/>
</dbReference>